<dbReference type="GO" id="GO:0009234">
    <property type="term" value="P:menaquinone biosynthetic process"/>
    <property type="evidence" value="ECO:0007669"/>
    <property type="project" value="UniProtKB-UniRule"/>
</dbReference>
<organism evidence="9 10">
    <name type="scientific">Glutamicibacter soli</name>
    <dbReference type="NCBI Taxonomy" id="453836"/>
    <lineage>
        <taxon>Bacteria</taxon>
        <taxon>Bacillati</taxon>
        <taxon>Actinomycetota</taxon>
        <taxon>Actinomycetes</taxon>
        <taxon>Micrococcales</taxon>
        <taxon>Micrococcaceae</taxon>
        <taxon>Glutamicibacter</taxon>
    </lineage>
</organism>
<comment type="similarity">
    <text evidence="6">Belongs to the TPP enzyme family. MenD subfamily.</text>
</comment>
<dbReference type="Gene3D" id="3.40.50.1220">
    <property type="entry name" value="TPP-binding domain"/>
    <property type="match status" value="1"/>
</dbReference>
<evidence type="ECO:0000256" key="1">
    <source>
        <dbReference type="ARBA" id="ARBA00022679"/>
    </source>
</evidence>
<dbReference type="CDD" id="cd02009">
    <property type="entry name" value="TPP_SHCHC_synthase"/>
    <property type="match status" value="1"/>
</dbReference>
<dbReference type="PANTHER" id="PTHR42916:SF1">
    <property type="entry name" value="PROTEIN PHYLLO, CHLOROPLASTIC"/>
    <property type="match status" value="1"/>
</dbReference>
<accession>A0A365YCW6</accession>
<dbReference type="NCBIfam" id="TIGR00173">
    <property type="entry name" value="menD"/>
    <property type="match status" value="1"/>
</dbReference>
<dbReference type="Pfam" id="PF02775">
    <property type="entry name" value="TPP_enzyme_C"/>
    <property type="match status" value="1"/>
</dbReference>
<dbReference type="SUPFAM" id="SSF52518">
    <property type="entry name" value="Thiamin diphosphate-binding fold (THDP-binding)"/>
    <property type="match status" value="2"/>
</dbReference>
<evidence type="ECO:0000259" key="7">
    <source>
        <dbReference type="Pfam" id="PF02775"/>
    </source>
</evidence>
<comment type="subunit">
    <text evidence="6">Homodimer.</text>
</comment>
<keyword evidence="3 6" id="KW-0460">Magnesium</keyword>
<keyword evidence="6" id="KW-0474">Menaquinone biosynthesis</keyword>
<evidence type="ECO:0000313" key="9">
    <source>
        <dbReference type="EMBL" id="RBM00545.1"/>
    </source>
</evidence>
<evidence type="ECO:0000256" key="2">
    <source>
        <dbReference type="ARBA" id="ARBA00022723"/>
    </source>
</evidence>
<dbReference type="HAMAP" id="MF_01659">
    <property type="entry name" value="MenD"/>
    <property type="match status" value="1"/>
</dbReference>
<dbReference type="InterPro" id="IPR012001">
    <property type="entry name" value="Thiamin_PyroP_enz_TPP-bd_dom"/>
</dbReference>
<feature type="domain" description="Thiamine pyrophosphate enzyme N-terminal TPP-binding" evidence="8">
    <location>
        <begin position="16"/>
        <end position="131"/>
    </location>
</feature>
<protein>
    <recommendedName>
        <fullName evidence="6">2-succinyl-5-enolpyruvyl-6-hydroxy-3-cyclohexene-1-carboxylate synthase</fullName>
        <shortName evidence="6">SEPHCHC synthase</shortName>
        <ecNumber evidence="6">2.2.1.9</ecNumber>
    </recommendedName>
    <alternativeName>
        <fullName evidence="6">Menaquinone biosynthesis protein MenD</fullName>
    </alternativeName>
</protein>
<dbReference type="PANTHER" id="PTHR42916">
    <property type="entry name" value="2-SUCCINYL-5-ENOLPYRUVYL-6-HYDROXY-3-CYCLOHEXENE-1-CARBOXYLATE SYNTHASE"/>
    <property type="match status" value="1"/>
</dbReference>
<comment type="cofactor">
    <cofactor evidence="6">
        <name>thiamine diphosphate</name>
        <dbReference type="ChEBI" id="CHEBI:58937"/>
    </cofactor>
    <text evidence="6">Binds 1 thiamine pyrophosphate per subunit.</text>
</comment>
<evidence type="ECO:0000313" key="10">
    <source>
        <dbReference type="Proteomes" id="UP000252167"/>
    </source>
</evidence>
<dbReference type="InterPro" id="IPR011766">
    <property type="entry name" value="TPP_enzyme_TPP-bd"/>
</dbReference>
<evidence type="ECO:0000256" key="6">
    <source>
        <dbReference type="HAMAP-Rule" id="MF_01659"/>
    </source>
</evidence>
<comment type="caution">
    <text evidence="9">The sequence shown here is derived from an EMBL/GenBank/DDBJ whole genome shotgun (WGS) entry which is preliminary data.</text>
</comment>
<comment type="function">
    <text evidence="6">Catalyzes the thiamine diphosphate-dependent decarboxylation of 2-oxoglutarate and the subsequent addition of the resulting succinic semialdehyde-thiamine pyrophosphate anion to isochorismate to yield 2-succinyl-5-enolpyruvyl-6-hydroxy-3-cyclohexene-1-carboxylate (SEPHCHC).</text>
</comment>
<gene>
    <name evidence="6 9" type="primary">menD</name>
    <name evidence="9" type="ORF">C1H84_11415</name>
</gene>
<name>A0A365YCW6_9MICC</name>
<feature type="domain" description="Thiamine pyrophosphate enzyme TPP-binding" evidence="7">
    <location>
        <begin position="409"/>
        <end position="531"/>
    </location>
</feature>
<dbReference type="GO" id="GO:0030976">
    <property type="term" value="F:thiamine pyrophosphate binding"/>
    <property type="evidence" value="ECO:0007669"/>
    <property type="project" value="UniProtKB-UniRule"/>
</dbReference>
<dbReference type="PIRSF" id="PIRSF004983">
    <property type="entry name" value="MenD"/>
    <property type="match status" value="1"/>
</dbReference>
<dbReference type="GO" id="GO:0030145">
    <property type="term" value="F:manganese ion binding"/>
    <property type="evidence" value="ECO:0007669"/>
    <property type="project" value="UniProtKB-UniRule"/>
</dbReference>
<comment type="cofactor">
    <cofactor evidence="6">
        <name>Mg(2+)</name>
        <dbReference type="ChEBI" id="CHEBI:18420"/>
    </cofactor>
    <cofactor evidence="6">
        <name>Mn(2+)</name>
        <dbReference type="ChEBI" id="CHEBI:29035"/>
    </cofactor>
</comment>
<comment type="pathway">
    <text evidence="6">Quinol/quinone metabolism; menaquinone biosynthesis.</text>
</comment>
<comment type="pathway">
    <text evidence="6">Quinol/quinone metabolism; 1,4-dihydroxy-2-naphthoate biosynthesis; 1,4-dihydroxy-2-naphthoate from chorismate: step 2/7.</text>
</comment>
<evidence type="ECO:0000259" key="8">
    <source>
        <dbReference type="Pfam" id="PF02776"/>
    </source>
</evidence>
<comment type="catalytic activity">
    <reaction evidence="6">
        <text>isochorismate + 2-oxoglutarate + H(+) = 5-enolpyruvoyl-6-hydroxy-2-succinyl-cyclohex-3-ene-1-carboxylate + CO2</text>
        <dbReference type="Rhea" id="RHEA:25593"/>
        <dbReference type="ChEBI" id="CHEBI:15378"/>
        <dbReference type="ChEBI" id="CHEBI:16526"/>
        <dbReference type="ChEBI" id="CHEBI:16810"/>
        <dbReference type="ChEBI" id="CHEBI:29780"/>
        <dbReference type="ChEBI" id="CHEBI:58818"/>
        <dbReference type="EC" id="2.2.1.9"/>
    </reaction>
</comment>
<keyword evidence="2 6" id="KW-0479">Metal-binding</keyword>
<dbReference type="AlphaFoldDB" id="A0A365YCW6"/>
<evidence type="ECO:0000256" key="5">
    <source>
        <dbReference type="ARBA" id="ARBA00023211"/>
    </source>
</evidence>
<evidence type="ECO:0000256" key="4">
    <source>
        <dbReference type="ARBA" id="ARBA00023052"/>
    </source>
</evidence>
<evidence type="ECO:0000256" key="3">
    <source>
        <dbReference type="ARBA" id="ARBA00022842"/>
    </source>
</evidence>
<reference evidence="9 10" key="1">
    <citation type="submission" date="2018-01" db="EMBL/GenBank/DDBJ databases">
        <title>Glutamicibacter soli strain NHPC-3 Whole genome sequence and assembly.</title>
        <authorList>
            <person name="Choudhury P."/>
            <person name="Gupta D."/>
            <person name="Sengupta K."/>
            <person name="Jawed A."/>
            <person name="Sultana N."/>
            <person name="Saha P."/>
        </authorList>
    </citation>
    <scope>NUCLEOTIDE SEQUENCE [LARGE SCALE GENOMIC DNA]</scope>
    <source>
        <strain evidence="9 10">NHPC-3</strain>
    </source>
</reference>
<proteinExistence type="inferred from homology"/>
<keyword evidence="4 6" id="KW-0786">Thiamine pyrophosphate</keyword>
<dbReference type="GO" id="GO:0000287">
    <property type="term" value="F:magnesium ion binding"/>
    <property type="evidence" value="ECO:0007669"/>
    <property type="project" value="UniProtKB-UniRule"/>
</dbReference>
<dbReference type="InterPro" id="IPR004433">
    <property type="entry name" value="MenaQ_synth_MenD"/>
</dbReference>
<dbReference type="InterPro" id="IPR029061">
    <property type="entry name" value="THDP-binding"/>
</dbReference>
<dbReference type="Proteomes" id="UP000252167">
    <property type="component" value="Unassembled WGS sequence"/>
</dbReference>
<dbReference type="Gene3D" id="3.40.50.970">
    <property type="match status" value="2"/>
</dbReference>
<dbReference type="Pfam" id="PF02776">
    <property type="entry name" value="TPP_enzyme_N"/>
    <property type="match status" value="1"/>
</dbReference>
<keyword evidence="5 6" id="KW-0464">Manganese</keyword>
<keyword evidence="10" id="KW-1185">Reference proteome</keyword>
<dbReference type="UniPathway" id="UPA00079"/>
<keyword evidence="1 6" id="KW-0808">Transferase</keyword>
<dbReference type="EC" id="2.2.1.9" evidence="6"/>
<sequence length="570" mass="60234">MTERVSAQQDGQRAITTAREVLSALIAAGIRDLVISPGSRSAPLAYAAAEAEAAGKLRVHVRIDERSASFMALGLTQATGAPTAIAATSGSAIGQMLPAVMEANHTGTPLLVLSADRPDELHGTGASQSTRQKTLFGEHVRAALNVPAGNSPATALDAALAALRGNAQAPAGPVQLNLQFRDPLTPEDDSRVETQAWTGIEPGDWASPGTQLSGTAWPQPTDAAVRRTVVVAGHAAGPEAQAFAQHLGLPLFAEPSSNARFSAHAIRHYRPLIAVGLERIERVVLFGRPTLSRPVGRLLAAAHIDSVIWEPAPAPWYEAGRRRETPVADPQQLVDFAGTAPRGWLEGWQQLDAQAQPIRAALQEPETLDGAAVAEEIWNARIPQLLLGSSNIVRDFDLAADPSVPGASTCHANRGLAGIDGTISTALGLAAGSGQHTVAVMGDITFAHDASSMLWTLGEQKPTVDVVVYNDGGGAIFSTLEHGQVDESRRYGNSVERLFATPQQMDLRALAEGYGWSYHRVLTRAELGSLLSSGTPGDLRLIEIPASRQALRAHHLELNKRLGELPWPAA</sequence>
<dbReference type="GO" id="GO:0070204">
    <property type="term" value="F:2-succinyl-5-enolpyruvyl-6-hydroxy-3-cyclohexene-1-carboxylic-acid synthase activity"/>
    <property type="evidence" value="ECO:0007669"/>
    <property type="project" value="UniProtKB-UniRule"/>
</dbReference>
<dbReference type="UniPathway" id="UPA01057">
    <property type="reaction ID" value="UER00164"/>
</dbReference>
<dbReference type="EMBL" id="POAF01000005">
    <property type="protein sequence ID" value="RBM00545.1"/>
    <property type="molecule type" value="Genomic_DNA"/>
</dbReference>